<name>A0AC60A2Y7_RANTA</name>
<reference evidence="1" key="1">
    <citation type="submission" date="2023-05" db="EMBL/GenBank/DDBJ databases">
        <authorList>
            <consortium name="ELIXIR-Norway"/>
        </authorList>
    </citation>
    <scope>NUCLEOTIDE SEQUENCE</scope>
</reference>
<gene>
    <name evidence="1" type="ORF">MRATA1EN22A_LOCUS26238</name>
</gene>
<sequence length="108" mass="11930">MDREAWCAAVHGAAESDATELSWLNSVNRCCDCSHFQVTVARLRGELASDCPKRHSGQLSDDLMLFPLPHHAIHSADVSNFVNTLGINISHSSFNLYFSGFKSCSIFE</sequence>
<dbReference type="Proteomes" id="UP001162501">
    <property type="component" value="Chromosome 7"/>
</dbReference>
<accession>A0AC60A2Y7</accession>
<organism evidence="1 2">
    <name type="scientific">Rangifer tarandus platyrhynchus</name>
    <name type="common">Svalbard reindeer</name>
    <dbReference type="NCBI Taxonomy" id="3082113"/>
    <lineage>
        <taxon>Eukaryota</taxon>
        <taxon>Metazoa</taxon>
        <taxon>Chordata</taxon>
        <taxon>Craniata</taxon>
        <taxon>Vertebrata</taxon>
        <taxon>Euteleostomi</taxon>
        <taxon>Mammalia</taxon>
        <taxon>Eutheria</taxon>
        <taxon>Laurasiatheria</taxon>
        <taxon>Artiodactyla</taxon>
        <taxon>Ruminantia</taxon>
        <taxon>Pecora</taxon>
        <taxon>Cervidae</taxon>
        <taxon>Odocoileinae</taxon>
        <taxon>Rangifer</taxon>
    </lineage>
</organism>
<evidence type="ECO:0000313" key="1">
    <source>
        <dbReference type="EMBL" id="CAN0551323.1"/>
    </source>
</evidence>
<reference evidence="1" key="2">
    <citation type="submission" date="2025-03" db="EMBL/GenBank/DDBJ databases">
        <authorList>
            <consortium name="ELIXIR-Norway"/>
            <consortium name="Elixir Norway"/>
        </authorList>
    </citation>
    <scope>NUCLEOTIDE SEQUENCE</scope>
</reference>
<evidence type="ECO:0000313" key="2">
    <source>
        <dbReference type="Proteomes" id="UP001162501"/>
    </source>
</evidence>
<protein>
    <submittedName>
        <fullName evidence="1">Uncharacterized protein</fullName>
    </submittedName>
</protein>
<proteinExistence type="predicted"/>
<dbReference type="EMBL" id="OX596091">
    <property type="protein sequence ID" value="CAN0551323.1"/>
    <property type="molecule type" value="Genomic_DNA"/>
</dbReference>